<dbReference type="SUPFAM" id="SSF56300">
    <property type="entry name" value="Metallo-dependent phosphatases"/>
    <property type="match status" value="1"/>
</dbReference>
<evidence type="ECO:0000256" key="3">
    <source>
        <dbReference type="ARBA" id="ARBA00022519"/>
    </source>
</evidence>
<dbReference type="STRING" id="1123010.SAMN02745724_03960"/>
<comment type="cofactor">
    <cofactor evidence="10">
        <name>Mn(2+)</name>
        <dbReference type="ChEBI" id="CHEBI:29035"/>
    </cofactor>
    <text evidence="10">Binds 2 Mn(2+) ions per subunit in a binuclear metal center.</text>
</comment>
<dbReference type="GO" id="GO:0005737">
    <property type="term" value="C:cytoplasm"/>
    <property type="evidence" value="ECO:0007669"/>
    <property type="project" value="InterPro"/>
</dbReference>
<keyword evidence="9 10" id="KW-0464">Manganese</keyword>
<evidence type="ECO:0000256" key="7">
    <source>
        <dbReference type="ARBA" id="ARBA00023098"/>
    </source>
</evidence>
<keyword evidence="7 10" id="KW-0443">Lipid metabolism</keyword>
<organism evidence="12 13">
    <name type="scientific">Pseudoalteromonas denitrificans DSM 6059</name>
    <dbReference type="NCBI Taxonomy" id="1123010"/>
    <lineage>
        <taxon>Bacteria</taxon>
        <taxon>Pseudomonadati</taxon>
        <taxon>Pseudomonadota</taxon>
        <taxon>Gammaproteobacteria</taxon>
        <taxon>Alteromonadales</taxon>
        <taxon>Pseudoalteromonadaceae</taxon>
        <taxon>Pseudoalteromonas</taxon>
    </lineage>
</organism>
<dbReference type="NCBIfam" id="TIGR01854">
    <property type="entry name" value="lipid_A_lpxH"/>
    <property type="match status" value="1"/>
</dbReference>
<comment type="similarity">
    <text evidence="10">Belongs to the LpxH family.</text>
</comment>
<dbReference type="Proteomes" id="UP000198862">
    <property type="component" value="Unassembled WGS sequence"/>
</dbReference>
<gene>
    <name evidence="10" type="primary">lpxH</name>
    <name evidence="12" type="ORF">SAMN02745724_03960</name>
</gene>
<dbReference type="InterPro" id="IPR010138">
    <property type="entry name" value="UDP-diacylglucosamine_Hdrlase"/>
</dbReference>
<evidence type="ECO:0000256" key="10">
    <source>
        <dbReference type="HAMAP-Rule" id="MF_00575"/>
    </source>
</evidence>
<dbReference type="EC" id="3.6.1.54" evidence="10"/>
<proteinExistence type="inferred from homology"/>
<evidence type="ECO:0000256" key="9">
    <source>
        <dbReference type="ARBA" id="ARBA00023211"/>
    </source>
</evidence>
<feature type="binding site" evidence="10">
    <location>
        <position position="131"/>
    </location>
    <ligand>
        <name>Mn(2+)</name>
        <dbReference type="ChEBI" id="CHEBI:29035"/>
        <label>2</label>
    </ligand>
</feature>
<feature type="binding site" evidence="10">
    <location>
        <position position="26"/>
    </location>
    <ligand>
        <name>Mn(2+)</name>
        <dbReference type="ChEBI" id="CHEBI:29035"/>
        <label>1</label>
    </ligand>
</feature>
<keyword evidence="6 10" id="KW-0378">Hydrolase</keyword>
<evidence type="ECO:0000313" key="12">
    <source>
        <dbReference type="EMBL" id="SFD24172.1"/>
    </source>
</evidence>
<feature type="binding site" evidence="10">
    <location>
        <position position="24"/>
    </location>
    <ligand>
        <name>Mn(2+)</name>
        <dbReference type="ChEBI" id="CHEBI:29035"/>
        <label>1</label>
    </ligand>
</feature>
<feature type="binding site" evidence="10">
    <location>
        <begin position="96"/>
        <end position="97"/>
    </location>
    <ligand>
        <name>substrate</name>
    </ligand>
</feature>
<keyword evidence="8 10" id="KW-0472">Membrane</keyword>
<feature type="domain" description="Calcineurin-like phosphoesterase" evidence="11">
    <location>
        <begin position="19"/>
        <end position="216"/>
    </location>
</feature>
<keyword evidence="2 10" id="KW-0444">Lipid biosynthesis</keyword>
<dbReference type="NCBIfam" id="NF003743">
    <property type="entry name" value="PRK05340.1"/>
    <property type="match status" value="1"/>
</dbReference>
<dbReference type="CDD" id="cd07398">
    <property type="entry name" value="MPP_YbbF-LpxH"/>
    <property type="match status" value="1"/>
</dbReference>
<dbReference type="GO" id="GO:0019897">
    <property type="term" value="C:extrinsic component of plasma membrane"/>
    <property type="evidence" value="ECO:0007669"/>
    <property type="project" value="UniProtKB-UniRule"/>
</dbReference>
<evidence type="ECO:0000256" key="5">
    <source>
        <dbReference type="ARBA" id="ARBA00022723"/>
    </source>
</evidence>
<dbReference type="PANTHER" id="PTHR34990:SF1">
    <property type="entry name" value="UDP-2,3-DIACYLGLUCOSAMINE HYDROLASE"/>
    <property type="match status" value="1"/>
</dbReference>
<comment type="subcellular location">
    <subcellularLocation>
        <location evidence="10">Cell inner membrane</location>
        <topology evidence="10">Peripheral membrane protein</topology>
        <orientation evidence="10">Cytoplasmic side</orientation>
    </subcellularLocation>
</comment>
<feature type="binding site" evidence="10">
    <location>
        <position position="139"/>
    </location>
    <ligand>
        <name>substrate</name>
    </ligand>
</feature>
<dbReference type="UniPathway" id="UPA00359">
    <property type="reaction ID" value="UER00480"/>
</dbReference>
<evidence type="ECO:0000256" key="2">
    <source>
        <dbReference type="ARBA" id="ARBA00022516"/>
    </source>
</evidence>
<feature type="binding site" evidence="10">
    <location>
        <position position="184"/>
    </location>
    <ligand>
        <name>substrate</name>
    </ligand>
</feature>
<dbReference type="GO" id="GO:0030145">
    <property type="term" value="F:manganese ion binding"/>
    <property type="evidence" value="ECO:0007669"/>
    <property type="project" value="UniProtKB-UniRule"/>
</dbReference>
<name>A0A1I1QQ94_9GAMM</name>
<reference evidence="12 13" key="1">
    <citation type="submission" date="2016-10" db="EMBL/GenBank/DDBJ databases">
        <authorList>
            <person name="de Groot N.N."/>
        </authorList>
    </citation>
    <scope>NUCLEOTIDE SEQUENCE [LARGE SCALE GENOMIC DNA]</scope>
    <source>
        <strain evidence="12 13">DSM 6059</strain>
    </source>
</reference>
<keyword evidence="3 10" id="KW-0997">Cell inner membrane</keyword>
<feature type="binding site" evidence="10">
    <location>
        <position position="212"/>
    </location>
    <ligand>
        <name>substrate</name>
    </ligand>
</feature>
<feature type="binding site" evidence="10">
    <location>
        <position position="96"/>
    </location>
    <ligand>
        <name>Mn(2+)</name>
        <dbReference type="ChEBI" id="CHEBI:29035"/>
        <label>2</label>
    </ligand>
</feature>
<dbReference type="Gene3D" id="3.60.21.10">
    <property type="match status" value="1"/>
</dbReference>
<dbReference type="GO" id="GO:0008758">
    <property type="term" value="F:UDP-2,3-diacylglucosamine hydrolase activity"/>
    <property type="evidence" value="ECO:0007669"/>
    <property type="project" value="UniProtKB-UniRule"/>
</dbReference>
<keyword evidence="4 10" id="KW-0441">Lipid A biosynthesis</keyword>
<feature type="binding site" evidence="10">
    <location>
        <position position="177"/>
    </location>
    <ligand>
        <name>substrate</name>
    </ligand>
</feature>
<evidence type="ECO:0000256" key="1">
    <source>
        <dbReference type="ARBA" id="ARBA00022475"/>
    </source>
</evidence>
<evidence type="ECO:0000256" key="8">
    <source>
        <dbReference type="ARBA" id="ARBA00023136"/>
    </source>
</evidence>
<dbReference type="Pfam" id="PF00149">
    <property type="entry name" value="Metallophos"/>
    <property type="match status" value="1"/>
</dbReference>
<comment type="pathway">
    <text evidence="10">Glycolipid biosynthesis; lipid IV(A) biosynthesis; lipid IV(A) from (3R)-3-hydroxytetradecanoyl-[acyl-carrier-protein] and UDP-N-acetyl-alpha-D-glucosamine: step 4/6.</text>
</comment>
<feature type="binding site" evidence="10">
    <location>
        <position position="58"/>
    </location>
    <ligand>
        <name>Mn(2+)</name>
        <dbReference type="ChEBI" id="CHEBI:29035"/>
        <label>1</label>
    </ligand>
</feature>
<protein>
    <recommendedName>
        <fullName evidence="10">UDP-2,3-diacylglucosamine hydrolase</fullName>
        <ecNumber evidence="10">3.6.1.54</ecNumber>
    </recommendedName>
    <alternativeName>
        <fullName evidence="10">UDP-2,3-diacylglucosamine diphosphatase</fullName>
    </alternativeName>
</protein>
<feature type="binding site" evidence="10">
    <location>
        <position position="58"/>
    </location>
    <ligand>
        <name>Mn(2+)</name>
        <dbReference type="ChEBI" id="CHEBI:29035"/>
        <label>2</label>
    </ligand>
</feature>
<evidence type="ECO:0000256" key="4">
    <source>
        <dbReference type="ARBA" id="ARBA00022556"/>
    </source>
</evidence>
<evidence type="ECO:0000313" key="13">
    <source>
        <dbReference type="Proteomes" id="UP000198862"/>
    </source>
</evidence>
<comment type="catalytic activity">
    <reaction evidence="10">
        <text>UDP-2-N,3-O-bis[(3R)-3-hydroxytetradecanoyl]-alpha-D-glucosamine + H2O = 2-N,3-O-bis[(3R)-3-hydroxytetradecanoyl]-alpha-D-glucosaminyl 1-phosphate + UMP + 2 H(+)</text>
        <dbReference type="Rhea" id="RHEA:25213"/>
        <dbReference type="ChEBI" id="CHEBI:15377"/>
        <dbReference type="ChEBI" id="CHEBI:15378"/>
        <dbReference type="ChEBI" id="CHEBI:57865"/>
        <dbReference type="ChEBI" id="CHEBI:57957"/>
        <dbReference type="ChEBI" id="CHEBI:78847"/>
        <dbReference type="EC" id="3.6.1.54"/>
    </reaction>
</comment>
<dbReference type="InterPro" id="IPR043461">
    <property type="entry name" value="LpxH-like"/>
</dbReference>
<sequence length="258" mass="30049">MSQRGLENDAKQIYFMNKTLFISDLHLTEARPDISKAFFDFLNTQVTEQLDALYILGDFFEVWVGDDYQTELTIKIANKLSAIKDSGIPIYFIHGNRDFLVSNRYAKLAGLILLPEKSIIDLYGTKTLILHGDEMCTQDIEYQKFRKKARGWWWPKLILAMPLWYRQSVAKKARERSKLSQRDKNPEILDVTDEAVIDTFKKYSTSLMIHGHTHRPKIHQHNIKGQTATRIVLGDWYTQGSYLEVTANSYDLIFTDFK</sequence>
<dbReference type="InterPro" id="IPR029052">
    <property type="entry name" value="Metallo-depent_PP-like"/>
</dbReference>
<keyword evidence="1 10" id="KW-1003">Cell membrane</keyword>
<dbReference type="EMBL" id="FOLO01000043">
    <property type="protein sequence ID" value="SFD24172.1"/>
    <property type="molecule type" value="Genomic_DNA"/>
</dbReference>
<evidence type="ECO:0000256" key="6">
    <source>
        <dbReference type="ARBA" id="ARBA00022801"/>
    </source>
</evidence>
<feature type="binding site" evidence="10">
    <location>
        <position position="214"/>
    </location>
    <ligand>
        <name>Mn(2+)</name>
        <dbReference type="ChEBI" id="CHEBI:29035"/>
        <label>1</label>
    </ligand>
</feature>
<dbReference type="GO" id="GO:0009245">
    <property type="term" value="P:lipid A biosynthetic process"/>
    <property type="evidence" value="ECO:0007669"/>
    <property type="project" value="UniProtKB-UniRule"/>
</dbReference>
<accession>A0A1I1QQ94</accession>
<feature type="binding site" evidence="10">
    <location>
        <position position="181"/>
    </location>
    <ligand>
        <name>substrate</name>
    </ligand>
</feature>
<dbReference type="PANTHER" id="PTHR34990">
    <property type="entry name" value="UDP-2,3-DIACYLGLUCOSAMINE HYDROLASE-RELATED"/>
    <property type="match status" value="1"/>
</dbReference>
<comment type="function">
    <text evidence="10">Hydrolyzes the pyrophosphate bond of UDP-2,3-diacylglucosamine to yield 2,3-diacylglucosamine 1-phosphate (lipid X) and UMP by catalyzing the attack of water at the alpha-P atom. Involved in the biosynthesis of lipid A, a phosphorylated glycolipid that anchors the lipopolysaccharide to the outer membrane of the cell.</text>
</comment>
<dbReference type="InterPro" id="IPR004843">
    <property type="entry name" value="Calcineurin-like_PHP"/>
</dbReference>
<evidence type="ECO:0000259" key="11">
    <source>
        <dbReference type="Pfam" id="PF00149"/>
    </source>
</evidence>
<dbReference type="AlphaFoldDB" id="A0A1I1QQ94"/>
<keyword evidence="13" id="KW-1185">Reference proteome</keyword>
<feature type="binding site" evidence="10">
    <location>
        <position position="212"/>
    </location>
    <ligand>
        <name>Mn(2+)</name>
        <dbReference type="ChEBI" id="CHEBI:29035"/>
        <label>2</label>
    </ligand>
</feature>
<dbReference type="HAMAP" id="MF_00575">
    <property type="entry name" value="LpxH"/>
    <property type="match status" value="1"/>
</dbReference>
<keyword evidence="5 10" id="KW-0479">Metal-binding</keyword>